<dbReference type="PIRSF" id="PIRSF000460">
    <property type="entry name" value="Pprylas_GlgP"/>
    <property type="match status" value="1"/>
</dbReference>
<comment type="catalytic activity">
    <reaction evidence="1 13">
        <text>[(1-&gt;4)-alpha-D-glucosyl](n) + phosphate = [(1-&gt;4)-alpha-D-glucosyl](n-1) + alpha-D-glucose 1-phosphate</text>
        <dbReference type="Rhea" id="RHEA:41732"/>
        <dbReference type="Rhea" id="RHEA-COMP:9584"/>
        <dbReference type="Rhea" id="RHEA-COMP:9586"/>
        <dbReference type="ChEBI" id="CHEBI:15444"/>
        <dbReference type="ChEBI" id="CHEBI:43474"/>
        <dbReference type="ChEBI" id="CHEBI:58601"/>
        <dbReference type="EC" id="2.4.1.1"/>
    </reaction>
</comment>
<organism evidence="14 15">
    <name type="scientific">Sphingomonas parva</name>
    <dbReference type="NCBI Taxonomy" id="2555898"/>
    <lineage>
        <taxon>Bacteria</taxon>
        <taxon>Pseudomonadati</taxon>
        <taxon>Pseudomonadota</taxon>
        <taxon>Alphaproteobacteria</taxon>
        <taxon>Sphingomonadales</taxon>
        <taxon>Sphingomonadaceae</taxon>
        <taxon>Sphingomonas</taxon>
    </lineage>
</organism>
<keyword evidence="15" id="KW-1185">Reference proteome</keyword>
<dbReference type="InterPro" id="IPR011833">
    <property type="entry name" value="Glycg_phsphrylas"/>
</dbReference>
<comment type="cofactor">
    <cofactor evidence="2 13">
        <name>pyridoxal 5'-phosphate</name>
        <dbReference type="ChEBI" id="CHEBI:597326"/>
    </cofactor>
</comment>
<proteinExistence type="inferred from homology"/>
<dbReference type="GO" id="GO:0008184">
    <property type="term" value="F:glycogen phosphorylase activity"/>
    <property type="evidence" value="ECO:0007669"/>
    <property type="project" value="InterPro"/>
</dbReference>
<evidence type="ECO:0000256" key="2">
    <source>
        <dbReference type="ARBA" id="ARBA00001933"/>
    </source>
</evidence>
<comment type="function">
    <text evidence="13">Allosteric enzyme that catalyzes the rate-limiting step in glycogen catabolism, the phosphorolytic cleavage of glycogen to produce glucose-1-phosphate, and plays a central role in maintaining cellular and organismal glucose homeostasis.</text>
</comment>
<evidence type="ECO:0000313" key="15">
    <source>
        <dbReference type="Proteomes" id="UP000298213"/>
    </source>
</evidence>
<dbReference type="GO" id="GO:0005737">
    <property type="term" value="C:cytoplasm"/>
    <property type="evidence" value="ECO:0007669"/>
    <property type="project" value="UniProtKB-SubCell"/>
</dbReference>
<evidence type="ECO:0000256" key="1">
    <source>
        <dbReference type="ARBA" id="ARBA00001275"/>
    </source>
</evidence>
<dbReference type="OrthoDB" id="7229284at2"/>
<name>A0A4Y8ZRS4_9SPHN</name>
<dbReference type="EC" id="2.4.1.1" evidence="13"/>
<evidence type="ECO:0000256" key="3">
    <source>
        <dbReference type="ARBA" id="ARBA00004496"/>
    </source>
</evidence>
<evidence type="ECO:0000256" key="4">
    <source>
        <dbReference type="ARBA" id="ARBA00006047"/>
    </source>
</evidence>
<dbReference type="Pfam" id="PF00343">
    <property type="entry name" value="Phosphorylase"/>
    <property type="match status" value="1"/>
</dbReference>
<comment type="subcellular location">
    <subcellularLocation>
        <location evidence="3">Cytoplasm</location>
    </subcellularLocation>
</comment>
<evidence type="ECO:0000256" key="10">
    <source>
        <dbReference type="ARBA" id="ARBA00023277"/>
    </source>
</evidence>
<protein>
    <recommendedName>
        <fullName evidence="13">Alpha-1,4 glucan phosphorylase</fullName>
        <ecNumber evidence="13">2.4.1.1</ecNumber>
    </recommendedName>
</protein>
<evidence type="ECO:0000256" key="11">
    <source>
        <dbReference type="ARBA" id="ARBA00025174"/>
    </source>
</evidence>
<evidence type="ECO:0000313" key="14">
    <source>
        <dbReference type="EMBL" id="TFI58748.1"/>
    </source>
</evidence>
<dbReference type="NCBIfam" id="TIGR02093">
    <property type="entry name" value="P_ylase"/>
    <property type="match status" value="1"/>
</dbReference>
<dbReference type="InterPro" id="IPR000811">
    <property type="entry name" value="Glyco_trans_35"/>
</dbReference>
<keyword evidence="7 13" id="KW-0328">Glycosyltransferase</keyword>
<keyword evidence="10 13" id="KW-0119">Carbohydrate metabolism</keyword>
<evidence type="ECO:0000256" key="7">
    <source>
        <dbReference type="ARBA" id="ARBA00022676"/>
    </source>
</evidence>
<accession>A0A4Y8ZRS4</accession>
<dbReference type="FunFam" id="3.40.50.2000:FF:000153">
    <property type="entry name" value="Alpha-1,4 glucan phosphorylase"/>
    <property type="match status" value="1"/>
</dbReference>
<dbReference type="PROSITE" id="PS00102">
    <property type="entry name" value="PHOSPHORYLASE"/>
    <property type="match status" value="1"/>
</dbReference>
<dbReference type="EMBL" id="SPDV01000012">
    <property type="protein sequence ID" value="TFI58748.1"/>
    <property type="molecule type" value="Genomic_DNA"/>
</dbReference>
<dbReference type="FunFam" id="3.40.50.2000:FF:000003">
    <property type="entry name" value="Alpha-1,4 glucan phosphorylase"/>
    <property type="match status" value="1"/>
</dbReference>
<dbReference type="GO" id="GO:0030170">
    <property type="term" value="F:pyridoxal phosphate binding"/>
    <property type="evidence" value="ECO:0007669"/>
    <property type="project" value="InterPro"/>
</dbReference>
<reference evidence="14 15" key="1">
    <citation type="submission" date="2019-03" db="EMBL/GenBank/DDBJ databases">
        <title>Genome sequence of Sphingomonas sp. 17J27-24.</title>
        <authorList>
            <person name="Kim M."/>
            <person name="Maeng S."/>
            <person name="Sathiyaraj S."/>
        </authorList>
    </citation>
    <scope>NUCLEOTIDE SEQUENCE [LARGE SCALE GENOMIC DNA]</scope>
    <source>
        <strain evidence="14 15">17J27-24</strain>
    </source>
</reference>
<feature type="modified residue" description="N6-(pyridoxal phosphate)lysine" evidence="12">
    <location>
        <position position="682"/>
    </location>
</feature>
<evidence type="ECO:0000256" key="12">
    <source>
        <dbReference type="PIRSR" id="PIRSR000460-1"/>
    </source>
</evidence>
<gene>
    <name evidence="14" type="ORF">E2493_07730</name>
</gene>
<dbReference type="Gene3D" id="3.40.50.2000">
    <property type="entry name" value="Glycogen Phosphorylase B"/>
    <property type="match status" value="2"/>
</dbReference>
<dbReference type="InterPro" id="IPR035090">
    <property type="entry name" value="Pyridoxal_P_attach_site"/>
</dbReference>
<evidence type="ECO:0000256" key="13">
    <source>
        <dbReference type="RuleBase" id="RU000587"/>
    </source>
</evidence>
<dbReference type="PANTHER" id="PTHR11468">
    <property type="entry name" value="GLYCOGEN PHOSPHORYLASE"/>
    <property type="match status" value="1"/>
</dbReference>
<dbReference type="GO" id="GO:0005980">
    <property type="term" value="P:glycogen catabolic process"/>
    <property type="evidence" value="ECO:0007669"/>
    <property type="project" value="TreeGrafter"/>
</dbReference>
<dbReference type="Proteomes" id="UP000298213">
    <property type="component" value="Unassembled WGS sequence"/>
</dbReference>
<dbReference type="PANTHER" id="PTHR11468:SF3">
    <property type="entry name" value="GLYCOGEN PHOSPHORYLASE, LIVER FORM"/>
    <property type="match status" value="1"/>
</dbReference>
<evidence type="ECO:0000256" key="6">
    <source>
        <dbReference type="ARBA" id="ARBA00022533"/>
    </source>
</evidence>
<comment type="similarity">
    <text evidence="4 13">Belongs to the glycogen phosphorylase family.</text>
</comment>
<dbReference type="CDD" id="cd04300">
    <property type="entry name" value="GT35_Glycogen_Phosphorylase"/>
    <property type="match status" value="1"/>
</dbReference>
<evidence type="ECO:0000256" key="9">
    <source>
        <dbReference type="ARBA" id="ARBA00022898"/>
    </source>
</evidence>
<keyword evidence="6" id="KW-0021">Allosteric enzyme</keyword>
<comment type="caution">
    <text evidence="14">The sequence shown here is derived from an EMBL/GenBank/DDBJ whole genome shotgun (WGS) entry which is preliminary data.</text>
</comment>
<keyword evidence="5" id="KW-0963">Cytoplasm</keyword>
<evidence type="ECO:0000256" key="8">
    <source>
        <dbReference type="ARBA" id="ARBA00022679"/>
    </source>
</evidence>
<comment type="function">
    <text evidence="11">Phosphorylase is an important allosteric enzyme in carbohydrate metabolism. Enzymes from different sources differ in their regulatory mechanisms and in their natural substrates. However, all known phosphorylases share catalytic and structural properties.</text>
</comment>
<dbReference type="SUPFAM" id="SSF53756">
    <property type="entry name" value="UDP-Glycosyltransferase/glycogen phosphorylase"/>
    <property type="match status" value="1"/>
</dbReference>
<dbReference type="AlphaFoldDB" id="A0A4Y8ZRS4"/>
<keyword evidence="9 12" id="KW-0663">Pyridoxal phosphate</keyword>
<keyword evidence="8 13" id="KW-0808">Transferase</keyword>
<evidence type="ECO:0000256" key="5">
    <source>
        <dbReference type="ARBA" id="ARBA00022490"/>
    </source>
</evidence>
<sequence>MGYHRFTASQLGEGAVSQLALPSQDEDVAALRRLIVGKLAYSVGKDPIAAREHDWFLATCLAVRDRTIERWMASTRTTKAEKKKRVYYLSLEFLIGRMLMDSLNNLGLTETMRAALAELGVDLEALRSLEPDPALGNGGLGRLAACYMESMASLGIPAHGYGIRYENGLFRQVIQDGWQQEFPDTWLTHRNPWEFERPEIAIPIGFGGTVEAVHADGTDGHGPAAWTPAETVDAIAYDTPVVGWRGRHVNTLRLWSARAPDPLRLDAFNRGDHVGALEARARAEAISQVLYPSDESSAGEELRLRQEYFFASASLQDLIRRHLDSEPIDTLPDQVAIQLNDTHPAIGVAEMMRLLVDVHHVGWEKAWDITTRVFSYTNHTLLPEALESWPVPLMERLLPRHMQIIYLINALHLDRLRKQGAGDEATLAAVSLIDEHGPRRVRMGALSFLGSHRVNGVSALHTELMKETVFRDFHAHFPGRIVNKTNGITFRRWLHEANPGLTRLLVDVAGPQVLDDPERMARLAEHAHDTALHGRLAAVRRANKERLAAIIDERCGVRVDPDAMFDVQIKRIHEYKRQLLNILETVALYGAMRAHPTADWTPRVKIFAGKAAASYHQAKLIIKLAGDVARVVNADATLRGRLKVAFLPNYNVSLAERIIPASDLSEQISTAGMEASGTGNMKLALNGALTIGTLDGANIEILEHVGQDNIFIFGMTAAEVEARRAAGLDMRETIAASPTLAQALDEIGSGRFSPDEPERYRGLIDAITFHDHFLVSADFDAYAAKQAEVATRWRDPKGWWTSAMMNISQMGWFSSDRAIREYAEDIWNVPPGR</sequence>